<sequence length="212" mass="24790">MPYLREEKLTAQIQQAIQKLIVSKELTDFLEARVSEEKQDLKNSCQNEIRKTDKNLNDTENKLSRLMDLYLDNNVSRREYCERKEKLLNEKYRLQKELQHLQSGQFLWLELLESFINGLDAPKIALKTNDLEKKREFAEKSGSNFTFRLAGQRKQKTEAQISLDFQGFWAVLAESHAEEKTAENPENFRSMIWSGLKNTARTLVGNNIITQC</sequence>
<organism evidence="2 3">
    <name type="scientific">Termititenax aidoneus</name>
    <dbReference type="NCBI Taxonomy" id="2218524"/>
    <lineage>
        <taxon>Bacteria</taxon>
        <taxon>Bacillati</taxon>
        <taxon>Candidatus Margulisiibacteriota</taxon>
        <taxon>Candidatus Termititenacia</taxon>
        <taxon>Candidatus Termititenacales</taxon>
        <taxon>Candidatus Termititenacaceae</taxon>
        <taxon>Candidatus Termititenax</taxon>
    </lineage>
</organism>
<protein>
    <submittedName>
        <fullName evidence="2">Uncharacterized protein</fullName>
    </submittedName>
</protein>
<evidence type="ECO:0000256" key="1">
    <source>
        <dbReference type="SAM" id="Coils"/>
    </source>
</evidence>
<dbReference type="AlphaFoldDB" id="A0A388TE10"/>
<dbReference type="Proteomes" id="UP000269352">
    <property type="component" value="Unassembled WGS sequence"/>
</dbReference>
<proteinExistence type="predicted"/>
<evidence type="ECO:0000313" key="2">
    <source>
        <dbReference type="EMBL" id="GBR75238.1"/>
    </source>
</evidence>
<dbReference type="EMBL" id="BGZN01000205">
    <property type="protein sequence ID" value="GBR75238.1"/>
    <property type="molecule type" value="Genomic_DNA"/>
</dbReference>
<feature type="coiled-coil region" evidence="1">
    <location>
        <begin position="42"/>
        <end position="104"/>
    </location>
</feature>
<evidence type="ECO:0000313" key="3">
    <source>
        <dbReference type="Proteomes" id="UP000269352"/>
    </source>
</evidence>
<keyword evidence="3" id="KW-1185">Reference proteome</keyword>
<name>A0A388TE10_TERA1</name>
<comment type="caution">
    <text evidence="2">The sequence shown here is derived from an EMBL/GenBank/DDBJ whole genome shotgun (WGS) entry which is preliminary data.</text>
</comment>
<reference evidence="2 3" key="1">
    <citation type="journal article" date="2019" name="ISME J.">
        <title>Genome analyses of uncultured TG2/ZB3 bacteria in 'Margulisbacteria' specifically attached to ectosymbiotic spirochetes of protists in the termite gut.</title>
        <authorList>
            <person name="Utami Y.D."/>
            <person name="Kuwahara H."/>
            <person name="Igai K."/>
            <person name="Murakami T."/>
            <person name="Sugaya K."/>
            <person name="Morikawa T."/>
            <person name="Nagura Y."/>
            <person name="Yuki M."/>
            <person name="Deevong P."/>
            <person name="Inoue T."/>
            <person name="Kihara K."/>
            <person name="Lo N."/>
            <person name="Yamada A."/>
            <person name="Ohkuma M."/>
            <person name="Hongoh Y."/>
        </authorList>
    </citation>
    <scope>NUCLEOTIDE SEQUENCE [LARGE SCALE GENOMIC DNA]</scope>
    <source>
        <strain evidence="2">NkOx7-01</strain>
    </source>
</reference>
<keyword evidence="1" id="KW-0175">Coiled coil</keyword>
<gene>
    <name evidence="2" type="ORF">NO1_2257</name>
</gene>
<accession>A0A388TE10</accession>